<comment type="caution">
    <text evidence="2">The sequence shown here is derived from an EMBL/GenBank/DDBJ whole genome shotgun (WGS) entry which is preliminary data.</text>
</comment>
<dbReference type="OrthoDB" id="407853at2759"/>
<sequence>MTDRFYPVGLEAEADNWKTTYEVMNEMRSFARSPYPPGTAIHQPGARDHFGYSAPGPIASRLTNSELALTEDTDIPNPREHMAITRIQEPDDRRVFEKHDVDEMLRTYNSPVAKATLSPSKPQSLAKTFSLPTISRRSEAPPKLSE</sequence>
<feature type="region of interest" description="Disordered" evidence="1">
    <location>
        <begin position="114"/>
        <end position="146"/>
    </location>
</feature>
<reference evidence="2" key="1">
    <citation type="submission" date="2021-02" db="EMBL/GenBank/DDBJ databases">
        <authorList>
            <person name="Dougan E. K."/>
            <person name="Rhodes N."/>
            <person name="Thang M."/>
            <person name="Chan C."/>
        </authorList>
    </citation>
    <scope>NUCLEOTIDE SEQUENCE</scope>
</reference>
<dbReference type="EMBL" id="CAJNDS010000980">
    <property type="protein sequence ID" value="CAE7242614.1"/>
    <property type="molecule type" value="Genomic_DNA"/>
</dbReference>
<feature type="compositionally biased region" description="Basic and acidic residues" evidence="1">
    <location>
        <begin position="136"/>
        <end position="146"/>
    </location>
</feature>
<keyword evidence="3" id="KW-1185">Reference proteome</keyword>
<evidence type="ECO:0000313" key="2">
    <source>
        <dbReference type="EMBL" id="CAE7242614.1"/>
    </source>
</evidence>
<protein>
    <submittedName>
        <fullName evidence="2">Uncharacterized protein</fullName>
    </submittedName>
</protein>
<feature type="non-terminal residue" evidence="2">
    <location>
        <position position="146"/>
    </location>
</feature>
<gene>
    <name evidence="2" type="ORF">SNAT2548_LOCUS11165</name>
</gene>
<feature type="compositionally biased region" description="Polar residues" evidence="1">
    <location>
        <begin position="117"/>
        <end position="135"/>
    </location>
</feature>
<evidence type="ECO:0000313" key="3">
    <source>
        <dbReference type="Proteomes" id="UP000604046"/>
    </source>
</evidence>
<name>A0A812LLW3_9DINO</name>
<proteinExistence type="predicted"/>
<accession>A0A812LLW3</accession>
<evidence type="ECO:0000256" key="1">
    <source>
        <dbReference type="SAM" id="MobiDB-lite"/>
    </source>
</evidence>
<organism evidence="2 3">
    <name type="scientific">Symbiodinium natans</name>
    <dbReference type="NCBI Taxonomy" id="878477"/>
    <lineage>
        <taxon>Eukaryota</taxon>
        <taxon>Sar</taxon>
        <taxon>Alveolata</taxon>
        <taxon>Dinophyceae</taxon>
        <taxon>Suessiales</taxon>
        <taxon>Symbiodiniaceae</taxon>
        <taxon>Symbiodinium</taxon>
    </lineage>
</organism>
<dbReference type="Proteomes" id="UP000604046">
    <property type="component" value="Unassembled WGS sequence"/>
</dbReference>
<dbReference type="AlphaFoldDB" id="A0A812LLW3"/>